<dbReference type="PANTHER" id="PTHR43557:SF2">
    <property type="entry name" value="RIESKE DOMAIN-CONTAINING PROTEIN-RELATED"/>
    <property type="match status" value="1"/>
</dbReference>
<sequence>MRIVIVGAGQAGGWVARALRDEGFTGQITLVGEEAHPPYQRPPLSKEVLLGDVPPEHCYLWPAGLDAELRLNTRVRSIDRSARQLRLADGGTIAYDRLCIATGGRVRRLDMPGAHYLRTIDDALALRAALLRGGSVLVIGGGWIGLEAAAAARRFGCSVTVVEAAARLCSRVVPPMLSEYLHGLHHRNGVTIACNATPDVAAHDTIIVGIGIVPNTELAEDAGLEVANGIVVDEYGTTSDADIFAVGDVAALNGQRIESWANAQNQAIATARSMLGKYTPYSEIPWFWSNQYDVNLQFLGFARPEDEVVVRGDVASDRFSLFFLSSDRISAMIAANSMKDIRAGKRLIERGISVSPDRLADPSQSLQDLLKA</sequence>
<organism evidence="7 8">
    <name type="scientific">Paraburkholderia xenovorans (strain LB400)</name>
    <dbReference type="NCBI Taxonomy" id="266265"/>
    <lineage>
        <taxon>Bacteria</taxon>
        <taxon>Pseudomonadati</taxon>
        <taxon>Pseudomonadota</taxon>
        <taxon>Betaproteobacteria</taxon>
        <taxon>Burkholderiales</taxon>
        <taxon>Burkholderiaceae</taxon>
        <taxon>Paraburkholderia</taxon>
    </lineage>
</organism>
<dbReference type="AlphaFoldDB" id="Q13GG3"/>
<dbReference type="GO" id="GO:0005737">
    <property type="term" value="C:cytoplasm"/>
    <property type="evidence" value="ECO:0007669"/>
    <property type="project" value="TreeGrafter"/>
</dbReference>
<dbReference type="EMBL" id="CP000272">
    <property type="protein sequence ID" value="ABE36826.1"/>
    <property type="molecule type" value="Genomic_DNA"/>
</dbReference>
<protein>
    <submittedName>
        <fullName evidence="7">FAD-dependent pyridine nucleotide-disulfide oxidoreductase</fullName>
    </submittedName>
</protein>
<dbReference type="PRINTS" id="PR00368">
    <property type="entry name" value="FADPNR"/>
</dbReference>
<dbReference type="SUPFAM" id="SSF51905">
    <property type="entry name" value="FAD/NAD(P)-binding domain"/>
    <property type="match status" value="2"/>
</dbReference>
<dbReference type="PANTHER" id="PTHR43557">
    <property type="entry name" value="APOPTOSIS-INDUCING FACTOR 1"/>
    <property type="match status" value="1"/>
</dbReference>
<feature type="domain" description="Reductase C-terminal" evidence="6">
    <location>
        <begin position="286"/>
        <end position="370"/>
    </location>
</feature>
<feature type="domain" description="FAD/NAD(P)-binding" evidence="5">
    <location>
        <begin position="1"/>
        <end position="267"/>
    </location>
</feature>
<dbReference type="InterPro" id="IPR016156">
    <property type="entry name" value="FAD/NAD-linked_Rdtase_dimer_sf"/>
</dbReference>
<evidence type="ECO:0000313" key="7">
    <source>
        <dbReference type="EMBL" id="ABE36826.1"/>
    </source>
</evidence>
<dbReference type="PRINTS" id="PR00469">
    <property type="entry name" value="PNDRDTASEII"/>
</dbReference>
<keyword evidence="2" id="KW-0285">Flavoprotein</keyword>
<reference evidence="7 8" key="1">
    <citation type="journal article" date="2006" name="Proc. Natl. Acad. Sci. U.S.A.">
        <title>Burkholderia xenovorans LB400 harbors a multi-replicon, 9.73-Mbp genome shaped for versatility.</title>
        <authorList>
            <person name="Chain P.S."/>
            <person name="Denef V.J."/>
            <person name="Konstantinidis K.T."/>
            <person name="Vergez L.M."/>
            <person name="Agullo L."/>
            <person name="Reyes V.L."/>
            <person name="Hauser L."/>
            <person name="Cordova M."/>
            <person name="Gomez L."/>
            <person name="Gonzalez M."/>
            <person name="Land M."/>
            <person name="Lao V."/>
            <person name="Larimer F."/>
            <person name="LiPuma J.J."/>
            <person name="Mahenthiralingam E."/>
            <person name="Malfatti S.A."/>
            <person name="Marx C.J."/>
            <person name="Parnell J.J."/>
            <person name="Ramette A."/>
            <person name="Richardson P."/>
            <person name="Seeger M."/>
            <person name="Smith D."/>
            <person name="Spilker T."/>
            <person name="Sul W.J."/>
            <person name="Tsoi T.V."/>
            <person name="Ulrich L.E."/>
            <person name="Zhulin I.B."/>
            <person name="Tiedje J.M."/>
        </authorList>
    </citation>
    <scope>NUCLEOTIDE SEQUENCE [LARGE SCALE GENOMIC DNA]</scope>
    <source>
        <strain evidence="7 8">LB400</strain>
    </source>
</reference>
<dbReference type="InterPro" id="IPR028202">
    <property type="entry name" value="Reductase_C"/>
</dbReference>
<evidence type="ECO:0000259" key="5">
    <source>
        <dbReference type="Pfam" id="PF07992"/>
    </source>
</evidence>
<evidence type="ECO:0000256" key="1">
    <source>
        <dbReference type="ARBA" id="ARBA00001974"/>
    </source>
</evidence>
<keyword evidence="3" id="KW-0274">FAD</keyword>
<proteinExistence type="predicted"/>
<dbReference type="RefSeq" id="WP_011494073.1">
    <property type="nucleotide sequence ID" value="NC_007953.1"/>
</dbReference>
<dbReference type="STRING" id="266265.Bxe_C0951"/>
<dbReference type="Proteomes" id="UP000001817">
    <property type="component" value="Chromosome 3"/>
</dbReference>
<dbReference type="InterPro" id="IPR023753">
    <property type="entry name" value="FAD/NAD-binding_dom"/>
</dbReference>
<accession>Q13GG3</accession>
<dbReference type="SUPFAM" id="SSF55424">
    <property type="entry name" value="FAD/NAD-linked reductases, dimerisation (C-terminal) domain"/>
    <property type="match status" value="1"/>
</dbReference>
<dbReference type="Pfam" id="PF07992">
    <property type="entry name" value="Pyr_redox_2"/>
    <property type="match status" value="1"/>
</dbReference>
<evidence type="ECO:0000313" key="8">
    <source>
        <dbReference type="Proteomes" id="UP000001817"/>
    </source>
</evidence>
<dbReference type="InterPro" id="IPR050446">
    <property type="entry name" value="FAD-oxidoreductase/Apoptosis"/>
</dbReference>
<evidence type="ECO:0000256" key="3">
    <source>
        <dbReference type="ARBA" id="ARBA00022827"/>
    </source>
</evidence>
<keyword evidence="8" id="KW-1185">Reference proteome</keyword>
<name>Q13GG3_PARXL</name>
<comment type="cofactor">
    <cofactor evidence="1">
        <name>FAD</name>
        <dbReference type="ChEBI" id="CHEBI:57692"/>
    </cofactor>
</comment>
<dbReference type="Gene3D" id="3.50.50.60">
    <property type="entry name" value="FAD/NAD(P)-binding domain"/>
    <property type="match status" value="2"/>
</dbReference>
<gene>
    <name evidence="7" type="ORF">Bxe_C0951</name>
</gene>
<evidence type="ECO:0000256" key="2">
    <source>
        <dbReference type="ARBA" id="ARBA00022630"/>
    </source>
</evidence>
<evidence type="ECO:0000259" key="6">
    <source>
        <dbReference type="Pfam" id="PF14759"/>
    </source>
</evidence>
<dbReference type="eggNOG" id="COG0446">
    <property type="taxonomic scope" value="Bacteria"/>
</dbReference>
<dbReference type="KEGG" id="bxe:Bxe_C0951"/>
<dbReference type="Gene3D" id="3.30.390.30">
    <property type="match status" value="1"/>
</dbReference>
<evidence type="ECO:0000256" key="4">
    <source>
        <dbReference type="ARBA" id="ARBA00023002"/>
    </source>
</evidence>
<dbReference type="GO" id="GO:0016651">
    <property type="term" value="F:oxidoreductase activity, acting on NAD(P)H"/>
    <property type="evidence" value="ECO:0007669"/>
    <property type="project" value="TreeGrafter"/>
</dbReference>
<keyword evidence="4" id="KW-0560">Oxidoreductase</keyword>
<dbReference type="KEGG" id="bxb:DR64_7499"/>
<dbReference type="Pfam" id="PF14759">
    <property type="entry name" value="Reductase_C"/>
    <property type="match status" value="1"/>
</dbReference>
<dbReference type="InterPro" id="IPR036188">
    <property type="entry name" value="FAD/NAD-bd_sf"/>
</dbReference>